<dbReference type="Gene3D" id="3.40.50.1820">
    <property type="entry name" value="alpha/beta hydrolase"/>
    <property type="match status" value="1"/>
</dbReference>
<evidence type="ECO:0000256" key="3">
    <source>
        <dbReference type="ARBA" id="ARBA00022723"/>
    </source>
</evidence>
<reference evidence="8 9" key="1">
    <citation type="submission" date="2019-07" db="EMBL/GenBank/DDBJ databases">
        <title>Lentzea xizangensis sp. nov., isolated from Qinghai-Tibetan Plateau Soils.</title>
        <authorList>
            <person name="Huang J."/>
        </authorList>
    </citation>
    <scope>NUCLEOTIDE SEQUENCE [LARGE SCALE GENOMIC DNA]</scope>
    <source>
        <strain evidence="8 9">FXJ1.1311</strain>
    </source>
</reference>
<dbReference type="OrthoDB" id="176867at2"/>
<keyword evidence="3" id="KW-0479">Metal-binding</keyword>
<evidence type="ECO:0000256" key="7">
    <source>
        <dbReference type="ARBA" id="ARBA00023157"/>
    </source>
</evidence>
<dbReference type="Proteomes" id="UP000316639">
    <property type="component" value="Unassembled WGS sequence"/>
</dbReference>
<evidence type="ECO:0000256" key="6">
    <source>
        <dbReference type="ARBA" id="ARBA00022837"/>
    </source>
</evidence>
<comment type="caution">
    <text evidence="8">The sequence shown here is derived from an EMBL/GenBank/DDBJ whole genome shotgun (WGS) entry which is preliminary data.</text>
</comment>
<name>A0A563F0T8_9PSEU</name>
<dbReference type="EMBL" id="VOBR01000003">
    <property type="protein sequence ID" value="TWP53575.1"/>
    <property type="molecule type" value="Genomic_DNA"/>
</dbReference>
<evidence type="ECO:0000256" key="5">
    <source>
        <dbReference type="ARBA" id="ARBA00022801"/>
    </source>
</evidence>
<keyword evidence="4" id="KW-0732">Signal</keyword>
<keyword evidence="9" id="KW-1185">Reference proteome</keyword>
<proteinExistence type="inferred from homology"/>
<dbReference type="PANTHER" id="PTHR33938:SF15">
    <property type="entry name" value="FERULOYL ESTERASE B-RELATED"/>
    <property type="match status" value="1"/>
</dbReference>
<dbReference type="InterPro" id="IPR029058">
    <property type="entry name" value="AB_hydrolase_fold"/>
</dbReference>
<dbReference type="SUPFAM" id="SSF53474">
    <property type="entry name" value="alpha/beta-Hydrolases"/>
    <property type="match status" value="1"/>
</dbReference>
<dbReference type="GO" id="GO:0052689">
    <property type="term" value="F:carboxylic ester hydrolase activity"/>
    <property type="evidence" value="ECO:0007669"/>
    <property type="project" value="UniProtKB-KW"/>
</dbReference>
<accession>A0A563F0T8</accession>
<evidence type="ECO:0000313" key="9">
    <source>
        <dbReference type="Proteomes" id="UP000316639"/>
    </source>
</evidence>
<dbReference type="GO" id="GO:0046872">
    <property type="term" value="F:metal ion binding"/>
    <property type="evidence" value="ECO:0007669"/>
    <property type="project" value="UniProtKB-KW"/>
</dbReference>
<organism evidence="8 9">
    <name type="scientific">Lentzea tibetensis</name>
    <dbReference type="NCBI Taxonomy" id="2591470"/>
    <lineage>
        <taxon>Bacteria</taxon>
        <taxon>Bacillati</taxon>
        <taxon>Actinomycetota</taxon>
        <taxon>Actinomycetes</taxon>
        <taxon>Pseudonocardiales</taxon>
        <taxon>Pseudonocardiaceae</taxon>
        <taxon>Lentzea</taxon>
    </lineage>
</organism>
<keyword evidence="6" id="KW-0106">Calcium</keyword>
<evidence type="ECO:0000313" key="8">
    <source>
        <dbReference type="EMBL" id="TWP53575.1"/>
    </source>
</evidence>
<dbReference type="AlphaFoldDB" id="A0A563F0T8"/>
<dbReference type="Pfam" id="PF07519">
    <property type="entry name" value="Tannase"/>
    <property type="match status" value="1"/>
</dbReference>
<evidence type="ECO:0000256" key="2">
    <source>
        <dbReference type="ARBA" id="ARBA00022487"/>
    </source>
</evidence>
<sequence length="479" mass="52158">MTHVKSATVVAAGAEAEHCDVRGTIEPNIGFQLKLPTSTYRGRYLPYGCGGFCGYLQAPSFPQCGPGAGDAAVAATDDGHLAPPENPFDTTWGKNNQAARDDYFFRAPHVLSKASKRIIQAFYGKAPTKSYFSGCSNGGREALLLAQRYPDDFDGIIAGAPANHYGPIVVLQAWLARHPIPDVKLPVLHNAVMAECDQLDGLTDDQIDDPRACDYDPGKLRCDGPDQPTCLTQPEVDNVRALYAGPTDAAGRKLYPGGGETYGSELAWRGWITPIPEFGGSISAGLADNGLRHLAYPIGTPHSSLAEFKFTVPELRRLTPELLKANAMSLDLRDFRRSGGKLIIWHGANDEAIPFDGTLDYWQRLTKGVPQSWARLFVVPSMYHCGDGSGLTSFDPFKELIGWVERGKAPDKVIAERRDQQGNVTRTRPVFPYPLRAKYDGTGSTDDAANFVPFRPKPANDRIHWAGEDLYAKPGPTAP</sequence>
<dbReference type="InterPro" id="IPR011118">
    <property type="entry name" value="Tannase/feruloyl_esterase"/>
</dbReference>
<protein>
    <submittedName>
        <fullName evidence="8">Tannase/feruloyl esterase family alpha/beta hydrolase</fullName>
    </submittedName>
</protein>
<keyword evidence="2" id="KW-0719">Serine esterase</keyword>
<keyword evidence="5 8" id="KW-0378">Hydrolase</keyword>
<gene>
    <name evidence="8" type="ORF">FKR81_05235</name>
</gene>
<comment type="similarity">
    <text evidence="1">Belongs to the tannase family.</text>
</comment>
<evidence type="ECO:0000256" key="1">
    <source>
        <dbReference type="ARBA" id="ARBA00006249"/>
    </source>
</evidence>
<keyword evidence="7" id="KW-1015">Disulfide bond</keyword>
<evidence type="ECO:0000256" key="4">
    <source>
        <dbReference type="ARBA" id="ARBA00022729"/>
    </source>
</evidence>
<dbReference type="PANTHER" id="PTHR33938">
    <property type="entry name" value="FERULOYL ESTERASE B-RELATED"/>
    <property type="match status" value="1"/>
</dbReference>